<gene>
    <name evidence="1" type="ORF">QCA50_004710</name>
</gene>
<dbReference type="EMBL" id="JASBNA010000005">
    <property type="protein sequence ID" value="KAK7691316.1"/>
    <property type="molecule type" value="Genomic_DNA"/>
</dbReference>
<sequence length="186" mass="21152">MTTPGVALPPAFSSLYRLFIRNTATAVLDDARSTKVLRMLYRPSFREAAVVIRRLQISDELPGHERRALQVWLSNWQDRVDNTLSFLSNSSLRRGIPHKVTRNLGKVVRSLEQSERVGPVKKIGRTWDPKDPYSVRERLTALTPDHSVTRQRLFQDEAIGTMVEAIRMAEGRNGVHLGRISTKLPL</sequence>
<evidence type="ECO:0008006" key="3">
    <source>
        <dbReference type="Google" id="ProtNLM"/>
    </source>
</evidence>
<name>A0AAW0GEW4_9APHY</name>
<reference evidence="1 2" key="1">
    <citation type="submission" date="2022-09" db="EMBL/GenBank/DDBJ databases">
        <authorList>
            <person name="Palmer J.M."/>
        </authorList>
    </citation>
    <scope>NUCLEOTIDE SEQUENCE [LARGE SCALE GENOMIC DNA]</scope>
    <source>
        <strain evidence="1 2">DSM 7382</strain>
    </source>
</reference>
<evidence type="ECO:0000313" key="2">
    <source>
        <dbReference type="Proteomes" id="UP001385951"/>
    </source>
</evidence>
<proteinExistence type="predicted"/>
<dbReference type="AlphaFoldDB" id="A0AAW0GEW4"/>
<dbReference type="Proteomes" id="UP001385951">
    <property type="component" value="Unassembled WGS sequence"/>
</dbReference>
<organism evidence="1 2">
    <name type="scientific">Cerrena zonata</name>
    <dbReference type="NCBI Taxonomy" id="2478898"/>
    <lineage>
        <taxon>Eukaryota</taxon>
        <taxon>Fungi</taxon>
        <taxon>Dikarya</taxon>
        <taxon>Basidiomycota</taxon>
        <taxon>Agaricomycotina</taxon>
        <taxon>Agaricomycetes</taxon>
        <taxon>Polyporales</taxon>
        <taxon>Cerrenaceae</taxon>
        <taxon>Cerrena</taxon>
    </lineage>
</organism>
<evidence type="ECO:0000313" key="1">
    <source>
        <dbReference type="EMBL" id="KAK7691316.1"/>
    </source>
</evidence>
<comment type="caution">
    <text evidence="1">The sequence shown here is derived from an EMBL/GenBank/DDBJ whole genome shotgun (WGS) entry which is preliminary data.</text>
</comment>
<protein>
    <recommendedName>
        <fullName evidence="3">Complex 1 LYR protein</fullName>
    </recommendedName>
</protein>
<accession>A0AAW0GEW4</accession>
<keyword evidence="2" id="KW-1185">Reference proteome</keyword>